<protein>
    <submittedName>
        <fullName evidence="2">RecF/RecN/SMC N-terminal domain protein</fullName>
    </submittedName>
</protein>
<dbReference type="Gene3D" id="3.40.50.300">
    <property type="entry name" value="P-loop containing nucleotide triphosphate hydrolases"/>
    <property type="match status" value="1"/>
</dbReference>
<name>A0A3G3INJ5_9GAMM</name>
<dbReference type="GO" id="GO:0016887">
    <property type="term" value="F:ATP hydrolysis activity"/>
    <property type="evidence" value="ECO:0007669"/>
    <property type="project" value="InterPro"/>
</dbReference>
<dbReference type="InterPro" id="IPR027417">
    <property type="entry name" value="P-loop_NTPase"/>
</dbReference>
<dbReference type="Pfam" id="PF13304">
    <property type="entry name" value="AAA_21"/>
    <property type="match status" value="1"/>
</dbReference>
<dbReference type="EMBL" id="CP024634">
    <property type="protein sequence ID" value="AYQ57042.1"/>
    <property type="molecule type" value="Genomic_DNA"/>
</dbReference>
<sequence length="592" mass="67546">MYLKNIGIKNIGPIEKLSVDLPFNGNNTPKPIIFVGENGAGKTILQSTIADALYEIGGKLFEDIQKSSQGGGYEYFKVLGGVNLKTGCNTGFSILKLQDENGKSIEYVDKIGVATEGDFKEFIKDFSILPSSENDNEKKVSEIEDRRDALQQEWLSGVHFYQPAYRYEEPFWKGKSFYNDILFNEEIRYNNKLGKEIEIISSTRDNKSFLLDLVLDFFVHNQMKSQSGEFINKMLWDSVNSILKKILKNEQCRLAIGTRGGYRVSIMENLEDGNEKQILPSIDNLSLGESILLNLFINIIRNSENTAILTSEMRGIVAIDEIDVHLHSNLQNSVLPELISMFPKVQFIITTHSPLFVLGMKNKFGEDGFEIIDMPSGKVITSERFSEFDKAYSILKETERFEKEINKSIEKSRKSILFVEGDFDIRYIEKSAELLKKKDVLNHIEMYDTNGFGGLDKIWKNYNSKLSEIVPQNILLLYDCDTNKSKGKKGKVVKHIIPTTDNTISIGIENLFTNETIKKAKKHKSAFIDITPKVEKTVRGKKIIEPEKWEINKDEKGNLCDWICKNGTKEDFVNFESIFEIIDRELVNRGSQ</sequence>
<accession>A0A3G3INJ5</accession>
<dbReference type="RefSeq" id="WP_122951708.1">
    <property type="nucleotide sequence ID" value="NZ_CP024634.1"/>
</dbReference>
<dbReference type="KEGG" id="bthg:MS2017_1352"/>
<dbReference type="AlphaFoldDB" id="A0A3G3INJ5"/>
<dbReference type="PANTHER" id="PTHR43581">
    <property type="entry name" value="ATP/GTP PHOSPHATASE"/>
    <property type="match status" value="1"/>
</dbReference>
<evidence type="ECO:0000259" key="1">
    <source>
        <dbReference type="Pfam" id="PF13304"/>
    </source>
</evidence>
<reference evidence="2 3" key="1">
    <citation type="submission" date="2017-11" db="EMBL/GenBank/DDBJ databases">
        <title>Genome sequence of the bacterial symbiont EPR9N from a vent mussel Bathymodiolus thermophilus.</title>
        <authorList>
            <person name="Won Y.-J."/>
        </authorList>
    </citation>
    <scope>NUCLEOTIDE SEQUENCE [LARGE SCALE GENOMIC DNA]</scope>
    <source>
        <strain evidence="2 3">EPR9N</strain>
    </source>
</reference>
<gene>
    <name evidence="2" type="ORF">MS2017_1352</name>
</gene>
<dbReference type="InterPro" id="IPR051396">
    <property type="entry name" value="Bact_Antivir_Def_Nuclease"/>
</dbReference>
<dbReference type="SUPFAM" id="SSF52540">
    <property type="entry name" value="P-loop containing nucleoside triphosphate hydrolases"/>
    <property type="match status" value="1"/>
</dbReference>
<dbReference type="InterPro" id="IPR003959">
    <property type="entry name" value="ATPase_AAA_core"/>
</dbReference>
<feature type="domain" description="ATPase AAA-type core" evidence="1">
    <location>
        <begin position="33"/>
        <end position="357"/>
    </location>
</feature>
<organism evidence="2 3">
    <name type="scientific">Bathymodiolus thermophilus thioautotrophic gill symbiont</name>
    <dbReference type="NCBI Taxonomy" id="2360"/>
    <lineage>
        <taxon>Bacteria</taxon>
        <taxon>Pseudomonadati</taxon>
        <taxon>Pseudomonadota</taxon>
        <taxon>Gammaproteobacteria</taxon>
        <taxon>sulfur-oxidizing symbionts</taxon>
    </lineage>
</organism>
<dbReference type="GO" id="GO:0005524">
    <property type="term" value="F:ATP binding"/>
    <property type="evidence" value="ECO:0007669"/>
    <property type="project" value="InterPro"/>
</dbReference>
<dbReference type="Proteomes" id="UP000278334">
    <property type="component" value="Chromosome"/>
</dbReference>
<dbReference type="PANTHER" id="PTHR43581:SF2">
    <property type="entry name" value="EXCINUCLEASE ATPASE SUBUNIT"/>
    <property type="match status" value="1"/>
</dbReference>
<evidence type="ECO:0000313" key="3">
    <source>
        <dbReference type="Proteomes" id="UP000278334"/>
    </source>
</evidence>
<evidence type="ECO:0000313" key="2">
    <source>
        <dbReference type="EMBL" id="AYQ57042.1"/>
    </source>
</evidence>
<proteinExistence type="predicted"/>